<name>A0A1Q8YGH8_9BURK</name>
<dbReference type="AlphaFoldDB" id="A0A1Q8YGH8"/>
<comment type="caution">
    <text evidence="1">The sequence shown here is derived from an EMBL/GenBank/DDBJ whole genome shotgun (WGS) entry which is preliminary data.</text>
</comment>
<reference evidence="1 2" key="1">
    <citation type="submission" date="2017-01" db="EMBL/GenBank/DDBJ databases">
        <title>Genome sequence of Rhodoferax antarcticus ANT.BR, a psychrophilic purple nonsulfur bacterium from an Antarctic microbial mat.</title>
        <authorList>
            <person name="Baker J."/>
            <person name="Riester C."/>
            <person name="Skinner B."/>
            <person name="Newell A."/>
            <person name="Swingley W."/>
            <person name="Madigan M."/>
            <person name="Jung D."/>
            <person name="Asao M."/>
            <person name="Chen M."/>
            <person name="Loughlin P."/>
            <person name="Pan H."/>
            <person name="Lin S."/>
            <person name="Li N."/>
            <person name="Shaw J."/>
            <person name="Prado M."/>
            <person name="Sherman C."/>
            <person name="Li X."/>
            <person name="Tang J."/>
            <person name="Blankenship R."/>
            <person name="Zhao T."/>
            <person name="Touchman J."/>
            <person name="Sattley M."/>
        </authorList>
    </citation>
    <scope>NUCLEOTIDE SEQUENCE [LARGE SCALE GENOMIC DNA]</scope>
    <source>
        <strain evidence="1 2">ANT.BR</strain>
    </source>
</reference>
<dbReference type="EMBL" id="MSYM01000011">
    <property type="protein sequence ID" value="OLP07102.1"/>
    <property type="molecule type" value="Genomic_DNA"/>
</dbReference>
<gene>
    <name evidence="1" type="ORF">BLL52_1853</name>
</gene>
<keyword evidence="2" id="KW-1185">Reference proteome</keyword>
<accession>A0A1Q8YGH8</accession>
<proteinExistence type="predicted"/>
<evidence type="ECO:0000313" key="1">
    <source>
        <dbReference type="EMBL" id="OLP07102.1"/>
    </source>
</evidence>
<protein>
    <submittedName>
        <fullName evidence="1">Uncharacterized protein</fullName>
    </submittedName>
</protein>
<evidence type="ECO:0000313" key="2">
    <source>
        <dbReference type="Proteomes" id="UP000185911"/>
    </source>
</evidence>
<sequence length="38" mass="4380">MANTLLTSRAMRRWTLPPAPGPFSKAQKNLFFPVWFNS</sequence>
<organism evidence="1 2">
    <name type="scientific">Rhodoferax antarcticus ANT.BR</name>
    <dbReference type="NCBI Taxonomy" id="1111071"/>
    <lineage>
        <taxon>Bacteria</taxon>
        <taxon>Pseudomonadati</taxon>
        <taxon>Pseudomonadota</taxon>
        <taxon>Betaproteobacteria</taxon>
        <taxon>Burkholderiales</taxon>
        <taxon>Comamonadaceae</taxon>
        <taxon>Rhodoferax</taxon>
    </lineage>
</organism>
<dbReference type="Proteomes" id="UP000185911">
    <property type="component" value="Unassembled WGS sequence"/>
</dbReference>